<accession>A0AA38LBD5</accession>
<comment type="caution">
    <text evidence="2">The sequence shown here is derived from an EMBL/GenBank/DDBJ whole genome shotgun (WGS) entry which is preliminary data.</text>
</comment>
<gene>
    <name evidence="2" type="ORF">KI387_020312</name>
</gene>
<dbReference type="InterPro" id="IPR019734">
    <property type="entry name" value="TPR_rpt"/>
</dbReference>
<dbReference type="EMBL" id="JAHRHJ020000004">
    <property type="protein sequence ID" value="KAH9318543.1"/>
    <property type="molecule type" value="Genomic_DNA"/>
</dbReference>
<dbReference type="SUPFAM" id="SSF48452">
    <property type="entry name" value="TPR-like"/>
    <property type="match status" value="1"/>
</dbReference>
<evidence type="ECO:0008006" key="4">
    <source>
        <dbReference type="Google" id="ProtNLM"/>
    </source>
</evidence>
<organism evidence="2 3">
    <name type="scientific">Taxus chinensis</name>
    <name type="common">Chinese yew</name>
    <name type="synonym">Taxus wallichiana var. chinensis</name>
    <dbReference type="NCBI Taxonomy" id="29808"/>
    <lineage>
        <taxon>Eukaryota</taxon>
        <taxon>Viridiplantae</taxon>
        <taxon>Streptophyta</taxon>
        <taxon>Embryophyta</taxon>
        <taxon>Tracheophyta</taxon>
        <taxon>Spermatophyta</taxon>
        <taxon>Pinopsida</taxon>
        <taxon>Pinidae</taxon>
        <taxon>Conifers II</taxon>
        <taxon>Cupressales</taxon>
        <taxon>Taxaceae</taxon>
        <taxon>Taxus</taxon>
    </lineage>
</organism>
<feature type="non-terminal residue" evidence="2">
    <location>
        <position position="1"/>
    </location>
</feature>
<dbReference type="PROSITE" id="PS50005">
    <property type="entry name" value="TPR"/>
    <property type="match status" value="1"/>
</dbReference>
<dbReference type="Proteomes" id="UP000824469">
    <property type="component" value="Unassembled WGS sequence"/>
</dbReference>
<dbReference type="AlphaFoldDB" id="A0AA38LBD5"/>
<proteinExistence type="predicted"/>
<name>A0AA38LBD5_TAXCH</name>
<dbReference type="Gene3D" id="1.25.40.10">
    <property type="entry name" value="Tetratricopeptide repeat domain"/>
    <property type="match status" value="1"/>
</dbReference>
<evidence type="ECO:0000313" key="2">
    <source>
        <dbReference type="EMBL" id="KAH9318543.1"/>
    </source>
</evidence>
<protein>
    <recommendedName>
        <fullName evidence="4">Tetratricopeptide repeat protein</fullName>
    </recommendedName>
</protein>
<keyword evidence="3" id="KW-1185">Reference proteome</keyword>
<evidence type="ECO:0000313" key="3">
    <source>
        <dbReference type="Proteomes" id="UP000824469"/>
    </source>
</evidence>
<evidence type="ECO:0000256" key="1">
    <source>
        <dbReference type="PROSITE-ProRule" id="PRU00339"/>
    </source>
</evidence>
<sequence length="86" mass="9872">MQNYMRKMELKRKRDADLTEGLKFYRDGKYEAALEKFETVLGSKPEPKEVAVTSYNVACCYSQLNQLEAGLSALEDAMEAGYEDYK</sequence>
<dbReference type="InterPro" id="IPR011990">
    <property type="entry name" value="TPR-like_helical_dom_sf"/>
</dbReference>
<feature type="repeat" description="TPR" evidence="1">
    <location>
        <begin position="14"/>
        <end position="47"/>
    </location>
</feature>
<keyword evidence="1" id="KW-0802">TPR repeat</keyword>
<reference evidence="2 3" key="1">
    <citation type="journal article" date="2021" name="Nat. Plants">
        <title>The Taxus genome provides insights into paclitaxel biosynthesis.</title>
        <authorList>
            <person name="Xiong X."/>
            <person name="Gou J."/>
            <person name="Liao Q."/>
            <person name="Li Y."/>
            <person name="Zhou Q."/>
            <person name="Bi G."/>
            <person name="Li C."/>
            <person name="Du R."/>
            <person name="Wang X."/>
            <person name="Sun T."/>
            <person name="Guo L."/>
            <person name="Liang H."/>
            <person name="Lu P."/>
            <person name="Wu Y."/>
            <person name="Zhang Z."/>
            <person name="Ro D.K."/>
            <person name="Shang Y."/>
            <person name="Huang S."/>
            <person name="Yan J."/>
        </authorList>
    </citation>
    <scope>NUCLEOTIDE SEQUENCE [LARGE SCALE GENOMIC DNA]</scope>
    <source>
        <strain evidence="2">Ta-2019</strain>
    </source>
</reference>